<dbReference type="PANTHER" id="PTHR43582:SF2">
    <property type="entry name" value="LINEARMYCIN RESISTANCE ATP-BINDING PROTEIN LNRL"/>
    <property type="match status" value="1"/>
</dbReference>
<dbReference type="PROSITE" id="PS00211">
    <property type="entry name" value="ABC_TRANSPORTER_1"/>
    <property type="match status" value="1"/>
</dbReference>
<dbReference type="PROSITE" id="PS50893">
    <property type="entry name" value="ABC_TRANSPORTER_2"/>
    <property type="match status" value="1"/>
</dbReference>
<reference evidence="4 5" key="1">
    <citation type="submission" date="2020-01" db="EMBL/GenBank/DDBJ databases">
        <authorList>
            <person name="Kim M.K."/>
        </authorList>
    </citation>
    <scope>NUCLEOTIDE SEQUENCE [LARGE SCALE GENOMIC DNA]</scope>
    <source>
        <strain evidence="4 5">172606-1</strain>
    </source>
</reference>
<organism evidence="4 5">
    <name type="scientific">Rhodocytophaga rosea</name>
    <dbReference type="NCBI Taxonomy" id="2704465"/>
    <lineage>
        <taxon>Bacteria</taxon>
        <taxon>Pseudomonadati</taxon>
        <taxon>Bacteroidota</taxon>
        <taxon>Cytophagia</taxon>
        <taxon>Cytophagales</taxon>
        <taxon>Rhodocytophagaceae</taxon>
        <taxon>Rhodocytophaga</taxon>
    </lineage>
</organism>
<dbReference type="SMART" id="SM00382">
    <property type="entry name" value="AAA"/>
    <property type="match status" value="1"/>
</dbReference>
<keyword evidence="2 4" id="KW-0067">ATP-binding</keyword>
<gene>
    <name evidence="4" type="ORF">GXP67_04350</name>
</gene>
<dbReference type="PANTHER" id="PTHR43582">
    <property type="entry name" value="LINEARMYCIN RESISTANCE ATP-BINDING PROTEIN LNRL"/>
    <property type="match status" value="1"/>
</dbReference>
<evidence type="ECO:0000313" key="5">
    <source>
        <dbReference type="Proteomes" id="UP000480178"/>
    </source>
</evidence>
<dbReference type="Proteomes" id="UP000480178">
    <property type="component" value="Chromosome"/>
</dbReference>
<evidence type="ECO:0000259" key="3">
    <source>
        <dbReference type="PROSITE" id="PS50893"/>
    </source>
</evidence>
<sequence length="311" mass="35080">MNISALIEIRSISKSFNGFKAVDNINLDIGYNEYLALLGPNGAGKTTLVEMIEGLQKPDSGSISIKQKNWKQHASFLRRIIGISLQETKFTDKMTVRETLDLFGSFYKLGKDRTDQILKTIRLEEKEKTYVVNLSGGQRQKLALGVAILHEPQILLLDEPTTGLDPNARRELWDILMNLKQEKGTAMILTTHYMEEAAYLCDRIVIIDKGKILADGTLTELLNSYAPGEIIYFEVAQHLSQEILQGIEGIKHIQWLEEGTRAICTVISITQTLPQLISYFEQNNITVLSLECRKKTLDDLFTAMTGRSLNE</sequence>
<dbReference type="SUPFAM" id="SSF52540">
    <property type="entry name" value="P-loop containing nucleoside triphosphate hydrolases"/>
    <property type="match status" value="1"/>
</dbReference>
<dbReference type="InterPro" id="IPR003593">
    <property type="entry name" value="AAA+_ATPase"/>
</dbReference>
<name>A0A6C0GDA8_9BACT</name>
<dbReference type="Pfam" id="PF00005">
    <property type="entry name" value="ABC_tran"/>
    <property type="match status" value="1"/>
</dbReference>
<dbReference type="RefSeq" id="WP_162442028.1">
    <property type="nucleotide sequence ID" value="NZ_CP048222.1"/>
</dbReference>
<dbReference type="InterPro" id="IPR027417">
    <property type="entry name" value="P-loop_NTPase"/>
</dbReference>
<dbReference type="CDD" id="cd03230">
    <property type="entry name" value="ABC_DR_subfamily_A"/>
    <property type="match status" value="1"/>
</dbReference>
<keyword evidence="1" id="KW-0547">Nucleotide-binding</keyword>
<dbReference type="InterPro" id="IPR003439">
    <property type="entry name" value="ABC_transporter-like_ATP-bd"/>
</dbReference>
<feature type="domain" description="ABC transporter" evidence="3">
    <location>
        <begin position="7"/>
        <end position="234"/>
    </location>
</feature>
<protein>
    <submittedName>
        <fullName evidence="4">ABC transporter ATP-binding protein</fullName>
    </submittedName>
</protein>
<evidence type="ECO:0000256" key="1">
    <source>
        <dbReference type="ARBA" id="ARBA00022741"/>
    </source>
</evidence>
<dbReference type="Gene3D" id="3.40.50.300">
    <property type="entry name" value="P-loop containing nucleotide triphosphate hydrolases"/>
    <property type="match status" value="1"/>
</dbReference>
<dbReference type="GO" id="GO:0005524">
    <property type="term" value="F:ATP binding"/>
    <property type="evidence" value="ECO:0007669"/>
    <property type="project" value="UniProtKB-KW"/>
</dbReference>
<evidence type="ECO:0000256" key="2">
    <source>
        <dbReference type="ARBA" id="ARBA00022840"/>
    </source>
</evidence>
<dbReference type="InterPro" id="IPR017871">
    <property type="entry name" value="ABC_transporter-like_CS"/>
</dbReference>
<dbReference type="KEGG" id="rhoz:GXP67_04350"/>
<keyword evidence="5" id="KW-1185">Reference proteome</keyword>
<accession>A0A6C0GDA8</accession>
<dbReference type="GO" id="GO:0016887">
    <property type="term" value="F:ATP hydrolysis activity"/>
    <property type="evidence" value="ECO:0007669"/>
    <property type="project" value="InterPro"/>
</dbReference>
<evidence type="ECO:0000313" key="4">
    <source>
        <dbReference type="EMBL" id="QHT65955.1"/>
    </source>
</evidence>
<dbReference type="EMBL" id="CP048222">
    <property type="protein sequence ID" value="QHT65955.1"/>
    <property type="molecule type" value="Genomic_DNA"/>
</dbReference>
<dbReference type="AlphaFoldDB" id="A0A6C0GDA8"/>
<proteinExistence type="predicted"/>